<evidence type="ECO:0000313" key="3">
    <source>
        <dbReference type="EMBL" id="NEV64103.1"/>
    </source>
</evidence>
<evidence type="ECO:0000256" key="1">
    <source>
        <dbReference type="SAM" id="MobiDB-lite"/>
    </source>
</evidence>
<feature type="domain" description="RRM" evidence="2">
    <location>
        <begin position="13"/>
        <end position="90"/>
    </location>
</feature>
<evidence type="ECO:0000313" key="4">
    <source>
        <dbReference type="Proteomes" id="UP000483379"/>
    </source>
</evidence>
<dbReference type="CDD" id="cd00590">
    <property type="entry name" value="RRM_SF"/>
    <property type="match status" value="1"/>
</dbReference>
<dbReference type="InterPro" id="IPR000504">
    <property type="entry name" value="RRM_dom"/>
</dbReference>
<dbReference type="Proteomes" id="UP000483379">
    <property type="component" value="Unassembled WGS sequence"/>
</dbReference>
<dbReference type="AlphaFoldDB" id="A0A6M0K599"/>
<name>A0A6M0K599_9GAMM</name>
<reference evidence="3 4" key="1">
    <citation type="submission" date="2020-02" db="EMBL/GenBank/DDBJ databases">
        <title>Genome sequences of Thiorhodococcus mannitoliphagus and Thiorhodococcus minor, purple sulfur photosynthetic bacteria in the gammaproteobacterial family, Chromatiaceae.</title>
        <authorList>
            <person name="Aviles F.A."/>
            <person name="Meyer T.E."/>
            <person name="Kyndt J.A."/>
        </authorList>
    </citation>
    <scope>NUCLEOTIDE SEQUENCE [LARGE SCALE GENOMIC DNA]</scope>
    <source>
        <strain evidence="3 4">DSM 11518</strain>
    </source>
</reference>
<evidence type="ECO:0000259" key="2">
    <source>
        <dbReference type="PROSITE" id="PS50102"/>
    </source>
</evidence>
<protein>
    <submittedName>
        <fullName evidence="3">RNA-binding protein</fullName>
    </submittedName>
</protein>
<accession>A0A6M0K599</accession>
<dbReference type="InterPro" id="IPR035979">
    <property type="entry name" value="RBD_domain_sf"/>
</dbReference>
<dbReference type="PROSITE" id="PS50102">
    <property type="entry name" value="RRM"/>
    <property type="match status" value="1"/>
</dbReference>
<dbReference type="RefSeq" id="WP_164454635.1">
    <property type="nucleotide sequence ID" value="NZ_JAAIJQ010000074.1"/>
</dbReference>
<comment type="caution">
    <text evidence="3">The sequence shown here is derived from an EMBL/GenBank/DDBJ whole genome shotgun (WGS) entry which is preliminary data.</text>
</comment>
<sequence>MVSTRSTTKSPTVTIRVSHLPDQTSETEIQQLFAVYGKVHRVRLLPGDPGFRFQRVGYIDFDIEAAASAISGLDGHVLKGAVIRAMQVSEWPTETKPLAEPAAPRSPGGQPREGSGRYVYTVVSVEVTAMPTSTPGEPWLRYVLAGGQTPIVGYHRGTVEEVTAFAEACAEEFNLRNSIGWKARTGRTQYRPAASRKPATTE</sequence>
<dbReference type="GO" id="GO:0003723">
    <property type="term" value="F:RNA binding"/>
    <property type="evidence" value="ECO:0007669"/>
    <property type="project" value="InterPro"/>
</dbReference>
<organism evidence="3 4">
    <name type="scientific">Thiorhodococcus minor</name>
    <dbReference type="NCBI Taxonomy" id="57489"/>
    <lineage>
        <taxon>Bacteria</taxon>
        <taxon>Pseudomonadati</taxon>
        <taxon>Pseudomonadota</taxon>
        <taxon>Gammaproteobacteria</taxon>
        <taxon>Chromatiales</taxon>
        <taxon>Chromatiaceae</taxon>
        <taxon>Thiorhodococcus</taxon>
    </lineage>
</organism>
<feature type="region of interest" description="Disordered" evidence="1">
    <location>
        <begin position="94"/>
        <end position="115"/>
    </location>
</feature>
<dbReference type="SUPFAM" id="SSF54928">
    <property type="entry name" value="RNA-binding domain, RBD"/>
    <property type="match status" value="1"/>
</dbReference>
<dbReference type="Pfam" id="PF00076">
    <property type="entry name" value="RRM_1"/>
    <property type="match status" value="1"/>
</dbReference>
<gene>
    <name evidence="3" type="ORF">G3446_19815</name>
</gene>
<proteinExistence type="predicted"/>
<dbReference type="Gene3D" id="3.30.70.330">
    <property type="match status" value="1"/>
</dbReference>
<keyword evidence="4" id="KW-1185">Reference proteome</keyword>
<dbReference type="InterPro" id="IPR012677">
    <property type="entry name" value="Nucleotide-bd_a/b_plait_sf"/>
</dbReference>
<dbReference type="EMBL" id="JAAIJQ010000074">
    <property type="protein sequence ID" value="NEV64103.1"/>
    <property type="molecule type" value="Genomic_DNA"/>
</dbReference>
<dbReference type="SMART" id="SM00360">
    <property type="entry name" value="RRM"/>
    <property type="match status" value="1"/>
</dbReference>